<keyword evidence="3" id="KW-0732">Signal</keyword>
<dbReference type="SMART" id="SM00710">
    <property type="entry name" value="PbH1"/>
    <property type="match status" value="9"/>
</dbReference>
<dbReference type="EMBL" id="JADAQT010000106">
    <property type="protein sequence ID" value="MBE1877857.1"/>
    <property type="molecule type" value="Genomic_DNA"/>
</dbReference>
<dbReference type="Pfam" id="PF13229">
    <property type="entry name" value="Beta_helix"/>
    <property type="match status" value="1"/>
</dbReference>
<organism evidence="5 6">
    <name type="scientific">Myceligenerans pegani</name>
    <dbReference type="NCBI Taxonomy" id="2776917"/>
    <lineage>
        <taxon>Bacteria</taxon>
        <taxon>Bacillati</taxon>
        <taxon>Actinomycetota</taxon>
        <taxon>Actinomycetes</taxon>
        <taxon>Micrococcales</taxon>
        <taxon>Promicromonosporaceae</taxon>
        <taxon>Myceligenerans</taxon>
    </lineage>
</organism>
<evidence type="ECO:0000256" key="1">
    <source>
        <dbReference type="ARBA" id="ARBA00022737"/>
    </source>
</evidence>
<comment type="caution">
    <text evidence="5">The sequence shown here is derived from an EMBL/GenBank/DDBJ whole genome shotgun (WGS) entry which is preliminary data.</text>
</comment>
<reference evidence="5 6" key="1">
    <citation type="submission" date="2020-10" db="EMBL/GenBank/DDBJ databases">
        <title>Myceligenerans pegani sp. nov., an endophytic actinomycete isolated from Peganum harmala L. in Xinjiang, China.</title>
        <authorList>
            <person name="Xin L."/>
        </authorList>
    </citation>
    <scope>NUCLEOTIDE SEQUENCE [LARGE SCALE GENOMIC DNA]</scope>
    <source>
        <strain evidence="5 6">TRM65318</strain>
    </source>
</reference>
<gene>
    <name evidence="5" type="ORF">IHE71_19390</name>
</gene>
<feature type="region of interest" description="Disordered" evidence="2">
    <location>
        <begin position="425"/>
        <end position="448"/>
    </location>
</feature>
<dbReference type="PANTHER" id="PTHR22990:SF15">
    <property type="entry name" value="F-BOX ONLY PROTEIN 10"/>
    <property type="match status" value="1"/>
</dbReference>
<keyword evidence="1" id="KW-0677">Repeat</keyword>
<evidence type="ECO:0000313" key="5">
    <source>
        <dbReference type="EMBL" id="MBE1877857.1"/>
    </source>
</evidence>
<dbReference type="InterPro" id="IPR011050">
    <property type="entry name" value="Pectin_lyase_fold/virulence"/>
</dbReference>
<keyword evidence="6" id="KW-1185">Reference proteome</keyword>
<evidence type="ECO:0000259" key="4">
    <source>
        <dbReference type="Pfam" id="PF13229"/>
    </source>
</evidence>
<dbReference type="PROSITE" id="PS51257">
    <property type="entry name" value="PROKAR_LIPOPROTEIN"/>
    <property type="match status" value="1"/>
</dbReference>
<sequence>MPPKRRRASLFGRVPRTAAYVFVLVLTACTAGPASSDDGPLGVLRVPADHATIQAAVDAAAPGDLVLVAPGVYTENVLVETTDVTIRGADRNGVVIDGEGVRSSGIVAVADGVRIENLTVRRVMHYGVLVTGMHDDNGPSAHGVDGYERLDPAMFPPVERFAVRNVTASNNGLYGIYAFDARHGIIADSYASGSADSGIYVGQCRHCDILVTGNVAERNAVGFENANASDSVVVTGNRFSHNRVGMTLLSNYQEAFTPQRANIVRGNVIASNTSADSPAQAEGGFGVGIGISGGRDNLLRDNLVAGNPRAGVLLANTEDLAASGNRIEGAWSADGVAPNGVDIANISADRAPAQGNCIGGSPSTLPKHLRAGCGTKKPSATAVAPGRLPDVEAPPGMSFLQVPEPPPQPGMVDVEVIPARLPNTVTDAAETPEGVPDAGLLAERSGVS</sequence>
<name>A0ABR9N2I1_9MICO</name>
<dbReference type="InterPro" id="IPR051550">
    <property type="entry name" value="SCF-Subunits/Alg-Epimerases"/>
</dbReference>
<evidence type="ECO:0000256" key="2">
    <source>
        <dbReference type="SAM" id="MobiDB-lite"/>
    </source>
</evidence>
<proteinExistence type="predicted"/>
<dbReference type="InterPro" id="IPR012334">
    <property type="entry name" value="Pectin_lyas_fold"/>
</dbReference>
<feature type="chain" id="PRO_5045441390" evidence="3">
    <location>
        <begin position="37"/>
        <end position="448"/>
    </location>
</feature>
<dbReference type="Gene3D" id="2.160.20.10">
    <property type="entry name" value="Single-stranded right-handed beta-helix, Pectin lyase-like"/>
    <property type="match status" value="1"/>
</dbReference>
<dbReference type="SUPFAM" id="SSF51126">
    <property type="entry name" value="Pectin lyase-like"/>
    <property type="match status" value="1"/>
</dbReference>
<feature type="domain" description="Right handed beta helix" evidence="4">
    <location>
        <begin position="161"/>
        <end position="327"/>
    </location>
</feature>
<dbReference type="RefSeq" id="WP_192864417.1">
    <property type="nucleotide sequence ID" value="NZ_JADAQT010000106.1"/>
</dbReference>
<accession>A0ABR9N2I1</accession>
<dbReference type="InterPro" id="IPR006626">
    <property type="entry name" value="PbH1"/>
</dbReference>
<dbReference type="PANTHER" id="PTHR22990">
    <property type="entry name" value="F-BOX ONLY PROTEIN"/>
    <property type="match status" value="1"/>
</dbReference>
<protein>
    <submittedName>
        <fullName evidence="5">Right-handed parallel beta-helix repeat-containing protein</fullName>
    </submittedName>
</protein>
<evidence type="ECO:0000256" key="3">
    <source>
        <dbReference type="SAM" id="SignalP"/>
    </source>
</evidence>
<evidence type="ECO:0000313" key="6">
    <source>
        <dbReference type="Proteomes" id="UP000625527"/>
    </source>
</evidence>
<dbReference type="InterPro" id="IPR039448">
    <property type="entry name" value="Beta_helix"/>
</dbReference>
<dbReference type="Proteomes" id="UP000625527">
    <property type="component" value="Unassembled WGS sequence"/>
</dbReference>
<feature type="signal peptide" evidence="3">
    <location>
        <begin position="1"/>
        <end position="36"/>
    </location>
</feature>